<proteinExistence type="predicted"/>
<comment type="caution">
    <text evidence="1">The sequence shown here is derived from an EMBL/GenBank/DDBJ whole genome shotgun (WGS) entry which is preliminary data.</text>
</comment>
<protein>
    <submittedName>
        <fullName evidence="1">Uncharacterized protein</fullName>
    </submittedName>
</protein>
<keyword evidence="2" id="KW-1185">Reference proteome</keyword>
<organism evidence="1 2">
    <name type="scientific">Nonomuraea aridisoli</name>
    <dbReference type="NCBI Taxonomy" id="2070368"/>
    <lineage>
        <taxon>Bacteria</taxon>
        <taxon>Bacillati</taxon>
        <taxon>Actinomycetota</taxon>
        <taxon>Actinomycetes</taxon>
        <taxon>Streptosporangiales</taxon>
        <taxon>Streptosporangiaceae</taxon>
        <taxon>Nonomuraea</taxon>
    </lineage>
</organism>
<dbReference type="EMBL" id="POUD01000008">
    <property type="protein sequence ID" value="PZG22528.1"/>
    <property type="molecule type" value="Genomic_DNA"/>
</dbReference>
<reference evidence="1 2" key="1">
    <citation type="submission" date="2018-01" db="EMBL/GenBank/DDBJ databases">
        <title>Draft genome sequence of Nonomuraea sp. KC333.</title>
        <authorList>
            <person name="Sahin N."/>
            <person name="Saygin H."/>
            <person name="Ay H."/>
        </authorList>
    </citation>
    <scope>NUCLEOTIDE SEQUENCE [LARGE SCALE GENOMIC DNA]</scope>
    <source>
        <strain evidence="1 2">KC333</strain>
    </source>
</reference>
<dbReference type="OrthoDB" id="3431006at2"/>
<evidence type="ECO:0000313" key="1">
    <source>
        <dbReference type="EMBL" id="PZG22528.1"/>
    </source>
</evidence>
<sequence length="109" mass="12274">MTTSTPHGRTPPARIDDETGWRWAACLEQACAFWWMVLWEPAGQHFTGYYRGPWKPGGVYRKGRTPEELWRLIVATQAEGRRIAEESAAPVVPPLLADELPASLWRAAA</sequence>
<gene>
    <name evidence="1" type="ORF">C1J01_03840</name>
</gene>
<dbReference type="AlphaFoldDB" id="A0A2W2FCK6"/>
<dbReference type="Proteomes" id="UP000249304">
    <property type="component" value="Unassembled WGS sequence"/>
</dbReference>
<name>A0A2W2FCK6_9ACTN</name>
<dbReference type="RefSeq" id="WP_111176004.1">
    <property type="nucleotide sequence ID" value="NZ_POUD01000008.1"/>
</dbReference>
<evidence type="ECO:0000313" key="2">
    <source>
        <dbReference type="Proteomes" id="UP000249304"/>
    </source>
</evidence>
<accession>A0A2W2FCK6</accession>